<reference evidence="7" key="1">
    <citation type="submission" date="2016-10" db="EMBL/GenBank/DDBJ databases">
        <authorList>
            <person name="Varghese N."/>
            <person name="Submissions S."/>
        </authorList>
    </citation>
    <scope>NUCLEOTIDE SEQUENCE [LARGE SCALE GENOMIC DNA]</scope>
    <source>
        <strain evidence="7">930I</strain>
    </source>
</reference>
<keyword evidence="1" id="KW-0805">Transcription regulation</keyword>
<dbReference type="PROSITE" id="PS00622">
    <property type="entry name" value="HTH_LUXR_1"/>
    <property type="match status" value="1"/>
</dbReference>
<evidence type="ECO:0000313" key="6">
    <source>
        <dbReference type="EMBL" id="SDH79953.1"/>
    </source>
</evidence>
<feature type="region of interest" description="Disordered" evidence="4">
    <location>
        <begin position="1"/>
        <end position="26"/>
    </location>
</feature>
<gene>
    <name evidence="6" type="ORF">SAMN05421742_11332</name>
</gene>
<evidence type="ECO:0000256" key="2">
    <source>
        <dbReference type="ARBA" id="ARBA00023125"/>
    </source>
</evidence>
<dbReference type="CDD" id="cd06170">
    <property type="entry name" value="LuxR_C_like"/>
    <property type="match status" value="1"/>
</dbReference>
<protein>
    <submittedName>
        <fullName evidence="6">LuxR family transcriptional regulator</fullName>
    </submittedName>
</protein>
<evidence type="ECO:0000256" key="1">
    <source>
        <dbReference type="ARBA" id="ARBA00023015"/>
    </source>
</evidence>
<feature type="domain" description="HTH luxR-type" evidence="5">
    <location>
        <begin position="16"/>
        <end position="81"/>
    </location>
</feature>
<dbReference type="Pfam" id="PF00196">
    <property type="entry name" value="GerE"/>
    <property type="match status" value="1"/>
</dbReference>
<sequence length="86" mass="9209">MHQNAAVAASPSGPVAPPPPPRLTPRERQCLSLLGQGLLNKAIAHELGIARVTVDVHIASARRRLGARTREQALVKALRLDLIEVP</sequence>
<dbReference type="Proteomes" id="UP000217076">
    <property type="component" value="Unassembled WGS sequence"/>
</dbReference>
<dbReference type="AlphaFoldDB" id="A0A1G8FCX8"/>
<evidence type="ECO:0000256" key="4">
    <source>
        <dbReference type="SAM" id="MobiDB-lite"/>
    </source>
</evidence>
<organism evidence="6 7">
    <name type="scientific">Roseospirillum parvum</name>
    <dbReference type="NCBI Taxonomy" id="83401"/>
    <lineage>
        <taxon>Bacteria</taxon>
        <taxon>Pseudomonadati</taxon>
        <taxon>Pseudomonadota</taxon>
        <taxon>Alphaproteobacteria</taxon>
        <taxon>Rhodospirillales</taxon>
        <taxon>Rhodospirillaceae</taxon>
        <taxon>Roseospirillum</taxon>
    </lineage>
</organism>
<keyword evidence="3" id="KW-0804">Transcription</keyword>
<dbReference type="RefSeq" id="WP_092621560.1">
    <property type="nucleotide sequence ID" value="NZ_FNCV01000013.1"/>
</dbReference>
<keyword evidence="7" id="KW-1185">Reference proteome</keyword>
<feature type="compositionally biased region" description="Pro residues" evidence="4">
    <location>
        <begin position="14"/>
        <end position="23"/>
    </location>
</feature>
<dbReference type="GO" id="GO:0006355">
    <property type="term" value="P:regulation of DNA-templated transcription"/>
    <property type="evidence" value="ECO:0007669"/>
    <property type="project" value="InterPro"/>
</dbReference>
<dbReference type="PANTHER" id="PTHR44688:SF16">
    <property type="entry name" value="DNA-BINDING TRANSCRIPTIONAL ACTIVATOR DEVR_DOSR"/>
    <property type="match status" value="1"/>
</dbReference>
<name>A0A1G8FCX8_9PROT</name>
<dbReference type="Gene3D" id="1.10.10.10">
    <property type="entry name" value="Winged helix-like DNA-binding domain superfamily/Winged helix DNA-binding domain"/>
    <property type="match status" value="1"/>
</dbReference>
<dbReference type="SUPFAM" id="SSF46894">
    <property type="entry name" value="C-terminal effector domain of the bipartite response regulators"/>
    <property type="match status" value="1"/>
</dbReference>
<proteinExistence type="predicted"/>
<evidence type="ECO:0000313" key="7">
    <source>
        <dbReference type="Proteomes" id="UP000217076"/>
    </source>
</evidence>
<dbReference type="SMART" id="SM00421">
    <property type="entry name" value="HTH_LUXR"/>
    <property type="match status" value="1"/>
</dbReference>
<accession>A0A1G8FCX8</accession>
<dbReference type="PANTHER" id="PTHR44688">
    <property type="entry name" value="DNA-BINDING TRANSCRIPTIONAL ACTIVATOR DEVR_DOSR"/>
    <property type="match status" value="1"/>
</dbReference>
<feature type="compositionally biased region" description="Low complexity" evidence="4">
    <location>
        <begin position="1"/>
        <end position="13"/>
    </location>
</feature>
<dbReference type="STRING" id="83401.SAMN05421742_11332"/>
<dbReference type="OrthoDB" id="3678174at2"/>
<keyword evidence="2" id="KW-0238">DNA-binding</keyword>
<dbReference type="InterPro" id="IPR016032">
    <property type="entry name" value="Sig_transdc_resp-reg_C-effctor"/>
</dbReference>
<evidence type="ECO:0000259" key="5">
    <source>
        <dbReference type="PROSITE" id="PS50043"/>
    </source>
</evidence>
<dbReference type="InterPro" id="IPR036388">
    <property type="entry name" value="WH-like_DNA-bd_sf"/>
</dbReference>
<evidence type="ECO:0000256" key="3">
    <source>
        <dbReference type="ARBA" id="ARBA00023163"/>
    </source>
</evidence>
<dbReference type="InterPro" id="IPR000792">
    <property type="entry name" value="Tscrpt_reg_LuxR_C"/>
</dbReference>
<dbReference type="EMBL" id="FNCV01000013">
    <property type="protein sequence ID" value="SDH79953.1"/>
    <property type="molecule type" value="Genomic_DNA"/>
</dbReference>
<dbReference type="PROSITE" id="PS50043">
    <property type="entry name" value="HTH_LUXR_2"/>
    <property type="match status" value="1"/>
</dbReference>
<dbReference type="GO" id="GO:0003677">
    <property type="term" value="F:DNA binding"/>
    <property type="evidence" value="ECO:0007669"/>
    <property type="project" value="UniProtKB-KW"/>
</dbReference>
<dbReference type="PRINTS" id="PR00038">
    <property type="entry name" value="HTHLUXR"/>
</dbReference>